<dbReference type="PaxDb" id="39947-A0A0N7KU11"/>
<feature type="region of interest" description="Disordered" evidence="1">
    <location>
        <begin position="20"/>
        <end position="40"/>
    </location>
</feature>
<feature type="compositionally biased region" description="Basic and acidic residues" evidence="1">
    <location>
        <begin position="20"/>
        <end position="32"/>
    </location>
</feature>
<reference evidence="2 3" key="3">
    <citation type="journal article" date="2013" name="Rice">
        <title>Improvement of the Oryza sativa Nipponbare reference genome using next generation sequence and optical map data.</title>
        <authorList>
            <person name="Kawahara Y."/>
            <person name="de la Bastide M."/>
            <person name="Hamilton J.P."/>
            <person name="Kanamori H."/>
            <person name="McCombie W.R."/>
            <person name="Ouyang S."/>
            <person name="Schwartz D.C."/>
            <person name="Tanaka T."/>
            <person name="Wu J."/>
            <person name="Zhou S."/>
            <person name="Childs K.L."/>
            <person name="Davidson R.M."/>
            <person name="Lin H."/>
            <person name="Quesada-Ocampo L."/>
            <person name="Vaillancourt B."/>
            <person name="Sakai H."/>
            <person name="Lee S.S."/>
            <person name="Kim J."/>
            <person name="Numa H."/>
            <person name="Itoh T."/>
            <person name="Buell C.R."/>
            <person name="Matsumoto T."/>
        </authorList>
    </citation>
    <scope>NUCLEOTIDE SEQUENCE [LARGE SCALE GENOMIC DNA]</scope>
    <source>
        <strain evidence="3">cv. Nipponbare</strain>
    </source>
</reference>
<reference evidence="3" key="1">
    <citation type="journal article" date="2005" name="Nature">
        <title>The map-based sequence of the rice genome.</title>
        <authorList>
            <consortium name="International rice genome sequencing project (IRGSP)"/>
            <person name="Matsumoto T."/>
            <person name="Wu J."/>
            <person name="Kanamori H."/>
            <person name="Katayose Y."/>
            <person name="Fujisawa M."/>
            <person name="Namiki N."/>
            <person name="Mizuno H."/>
            <person name="Yamamoto K."/>
            <person name="Antonio B.A."/>
            <person name="Baba T."/>
            <person name="Sakata K."/>
            <person name="Nagamura Y."/>
            <person name="Aoki H."/>
            <person name="Arikawa K."/>
            <person name="Arita K."/>
            <person name="Bito T."/>
            <person name="Chiden Y."/>
            <person name="Fujitsuka N."/>
            <person name="Fukunaka R."/>
            <person name="Hamada M."/>
            <person name="Harada C."/>
            <person name="Hayashi A."/>
            <person name="Hijishita S."/>
            <person name="Honda M."/>
            <person name="Hosokawa S."/>
            <person name="Ichikawa Y."/>
            <person name="Idonuma A."/>
            <person name="Iijima M."/>
            <person name="Ikeda M."/>
            <person name="Ikeno M."/>
            <person name="Ito K."/>
            <person name="Ito S."/>
            <person name="Ito T."/>
            <person name="Ito Y."/>
            <person name="Ito Y."/>
            <person name="Iwabuchi A."/>
            <person name="Kamiya K."/>
            <person name="Karasawa W."/>
            <person name="Kurita K."/>
            <person name="Katagiri S."/>
            <person name="Kikuta A."/>
            <person name="Kobayashi H."/>
            <person name="Kobayashi N."/>
            <person name="Machita K."/>
            <person name="Maehara T."/>
            <person name="Masukawa M."/>
            <person name="Mizubayashi T."/>
            <person name="Mukai Y."/>
            <person name="Nagasaki H."/>
            <person name="Nagata Y."/>
            <person name="Naito S."/>
            <person name="Nakashima M."/>
            <person name="Nakama Y."/>
            <person name="Nakamichi Y."/>
            <person name="Nakamura M."/>
            <person name="Meguro A."/>
            <person name="Negishi M."/>
            <person name="Ohta I."/>
            <person name="Ohta T."/>
            <person name="Okamoto M."/>
            <person name="Ono N."/>
            <person name="Saji S."/>
            <person name="Sakaguchi M."/>
            <person name="Sakai K."/>
            <person name="Shibata M."/>
            <person name="Shimokawa T."/>
            <person name="Song J."/>
            <person name="Takazaki Y."/>
            <person name="Terasawa K."/>
            <person name="Tsugane M."/>
            <person name="Tsuji K."/>
            <person name="Ueda S."/>
            <person name="Waki K."/>
            <person name="Yamagata H."/>
            <person name="Yamamoto M."/>
            <person name="Yamamoto S."/>
            <person name="Yamane H."/>
            <person name="Yoshiki S."/>
            <person name="Yoshihara R."/>
            <person name="Yukawa K."/>
            <person name="Zhong H."/>
            <person name="Yano M."/>
            <person name="Yuan Q."/>
            <person name="Ouyang S."/>
            <person name="Liu J."/>
            <person name="Jones K.M."/>
            <person name="Gansberger K."/>
            <person name="Moffat K."/>
            <person name="Hill J."/>
            <person name="Bera J."/>
            <person name="Fadrosh D."/>
            <person name="Jin S."/>
            <person name="Johri S."/>
            <person name="Kim M."/>
            <person name="Overton L."/>
            <person name="Reardon M."/>
            <person name="Tsitrin T."/>
            <person name="Vuong H."/>
            <person name="Weaver B."/>
            <person name="Ciecko A."/>
            <person name="Tallon L."/>
            <person name="Jackson J."/>
            <person name="Pai G."/>
            <person name="Aken S.V."/>
            <person name="Utterback T."/>
            <person name="Reidmuller S."/>
            <person name="Feldblyum T."/>
            <person name="Hsiao J."/>
            <person name="Zismann V."/>
            <person name="Iobst S."/>
            <person name="de Vazeille A.R."/>
            <person name="Buell C.R."/>
            <person name="Ying K."/>
            <person name="Li Y."/>
            <person name="Lu T."/>
            <person name="Huang Y."/>
            <person name="Zhao Q."/>
            <person name="Feng Q."/>
            <person name="Zhang L."/>
            <person name="Zhu J."/>
            <person name="Weng Q."/>
            <person name="Mu J."/>
            <person name="Lu Y."/>
            <person name="Fan D."/>
            <person name="Liu Y."/>
            <person name="Guan J."/>
            <person name="Zhang Y."/>
            <person name="Yu S."/>
            <person name="Liu X."/>
            <person name="Zhang Y."/>
            <person name="Hong G."/>
            <person name="Han B."/>
            <person name="Choisne N."/>
            <person name="Demange N."/>
            <person name="Orjeda G."/>
            <person name="Samain S."/>
            <person name="Cattolico L."/>
            <person name="Pelletier E."/>
            <person name="Couloux A."/>
            <person name="Segurens B."/>
            <person name="Wincker P."/>
            <person name="D'Hont A."/>
            <person name="Scarpelli C."/>
            <person name="Weissenbach J."/>
            <person name="Salanoubat M."/>
            <person name="Quetier F."/>
            <person name="Yu Y."/>
            <person name="Kim H.R."/>
            <person name="Rambo T."/>
            <person name="Currie J."/>
            <person name="Collura K."/>
            <person name="Luo M."/>
            <person name="Yang T."/>
            <person name="Ammiraju J.S.S."/>
            <person name="Engler F."/>
            <person name="Soderlund C."/>
            <person name="Wing R.A."/>
            <person name="Palmer L.E."/>
            <person name="de la Bastide M."/>
            <person name="Spiegel L."/>
            <person name="Nascimento L."/>
            <person name="Zutavern T."/>
            <person name="O'Shaughnessy A."/>
            <person name="Dike S."/>
            <person name="Dedhia N."/>
            <person name="Preston R."/>
            <person name="Balija V."/>
            <person name="McCombie W.R."/>
            <person name="Chow T."/>
            <person name="Chen H."/>
            <person name="Chung M."/>
            <person name="Chen C."/>
            <person name="Shaw J."/>
            <person name="Wu H."/>
            <person name="Hsiao K."/>
            <person name="Chao Y."/>
            <person name="Chu M."/>
            <person name="Cheng C."/>
            <person name="Hour A."/>
            <person name="Lee P."/>
            <person name="Lin S."/>
            <person name="Lin Y."/>
            <person name="Liou J."/>
            <person name="Liu S."/>
            <person name="Hsing Y."/>
            <person name="Raghuvanshi S."/>
            <person name="Mohanty A."/>
            <person name="Bharti A.K."/>
            <person name="Gaur A."/>
            <person name="Gupta V."/>
            <person name="Kumar D."/>
            <person name="Ravi V."/>
            <person name="Vij S."/>
            <person name="Kapur A."/>
            <person name="Khurana P."/>
            <person name="Khurana P."/>
            <person name="Khurana J.P."/>
            <person name="Tyagi A.K."/>
            <person name="Gaikwad K."/>
            <person name="Singh A."/>
            <person name="Dalal V."/>
            <person name="Srivastava S."/>
            <person name="Dixit A."/>
            <person name="Pal A.K."/>
            <person name="Ghazi I.A."/>
            <person name="Yadav M."/>
            <person name="Pandit A."/>
            <person name="Bhargava A."/>
            <person name="Sureshbabu K."/>
            <person name="Batra K."/>
            <person name="Sharma T.R."/>
            <person name="Mohapatra T."/>
            <person name="Singh N.K."/>
            <person name="Messing J."/>
            <person name="Nelson A.B."/>
            <person name="Fuks G."/>
            <person name="Kavchok S."/>
            <person name="Keizer G."/>
            <person name="Linton E."/>
            <person name="Llaca V."/>
            <person name="Song R."/>
            <person name="Tanyolac B."/>
            <person name="Young S."/>
            <person name="Ho-Il K."/>
            <person name="Hahn J.H."/>
            <person name="Sangsakoo G."/>
            <person name="Vanavichit A."/>
            <person name="de Mattos Luiz.A.T."/>
            <person name="Zimmer P.D."/>
            <person name="Malone G."/>
            <person name="Dellagostin O."/>
            <person name="de Oliveira A.C."/>
            <person name="Bevan M."/>
            <person name="Bancroft I."/>
            <person name="Minx P."/>
            <person name="Cordum H."/>
            <person name="Wilson R."/>
            <person name="Cheng Z."/>
            <person name="Jin W."/>
            <person name="Jiang J."/>
            <person name="Leong S.A."/>
            <person name="Iwama H."/>
            <person name="Gojobori T."/>
            <person name="Itoh T."/>
            <person name="Niimura Y."/>
            <person name="Fujii Y."/>
            <person name="Habara T."/>
            <person name="Sakai H."/>
            <person name="Sato Y."/>
            <person name="Wilson G."/>
            <person name="Kumar K."/>
            <person name="McCouch S."/>
            <person name="Juretic N."/>
            <person name="Hoen D."/>
            <person name="Wright S."/>
            <person name="Bruskiewich R."/>
            <person name="Bureau T."/>
            <person name="Miyao A."/>
            <person name="Hirochika H."/>
            <person name="Nishikawa T."/>
            <person name="Kadowaki K."/>
            <person name="Sugiura M."/>
            <person name="Burr B."/>
            <person name="Sasaki T."/>
        </authorList>
    </citation>
    <scope>NUCLEOTIDE SEQUENCE [LARGE SCALE GENOMIC DNA]</scope>
    <source>
        <strain evidence="3">cv. Nipponbare</strain>
    </source>
</reference>
<accession>A0A0N7KU11</accession>
<protein>
    <submittedName>
        <fullName evidence="2">Os12g0478050 protein</fullName>
    </submittedName>
</protein>
<name>A0A0N7KU11_ORYSJ</name>
<dbReference type="AlphaFoldDB" id="A0A0N7KU11"/>
<gene>
    <name evidence="2" type="ordered locus">Os12g0478050</name>
    <name evidence="2" type="ORF">OSNPB_120478050</name>
</gene>
<organism evidence="2 3">
    <name type="scientific">Oryza sativa subsp. japonica</name>
    <name type="common">Rice</name>
    <dbReference type="NCBI Taxonomy" id="39947"/>
    <lineage>
        <taxon>Eukaryota</taxon>
        <taxon>Viridiplantae</taxon>
        <taxon>Streptophyta</taxon>
        <taxon>Embryophyta</taxon>
        <taxon>Tracheophyta</taxon>
        <taxon>Spermatophyta</taxon>
        <taxon>Magnoliopsida</taxon>
        <taxon>Liliopsida</taxon>
        <taxon>Poales</taxon>
        <taxon>Poaceae</taxon>
        <taxon>BOP clade</taxon>
        <taxon>Oryzoideae</taxon>
        <taxon>Oryzeae</taxon>
        <taxon>Oryzinae</taxon>
        <taxon>Oryza</taxon>
        <taxon>Oryza sativa</taxon>
    </lineage>
</organism>
<reference evidence="2 3" key="2">
    <citation type="journal article" date="2013" name="Plant Cell Physiol.">
        <title>Rice Annotation Project Database (RAP-DB): an integrative and interactive database for rice genomics.</title>
        <authorList>
            <person name="Sakai H."/>
            <person name="Lee S.S."/>
            <person name="Tanaka T."/>
            <person name="Numa H."/>
            <person name="Kim J."/>
            <person name="Kawahara Y."/>
            <person name="Wakimoto H."/>
            <person name="Yang C.C."/>
            <person name="Iwamoto M."/>
            <person name="Abe T."/>
            <person name="Yamada Y."/>
            <person name="Muto A."/>
            <person name="Inokuchi H."/>
            <person name="Ikemura T."/>
            <person name="Matsumoto T."/>
            <person name="Sasaki T."/>
            <person name="Itoh T."/>
        </authorList>
    </citation>
    <scope>NUCLEOTIDE SEQUENCE [LARGE SCALE GENOMIC DNA]</scope>
    <source>
        <strain evidence="3">cv. Nipponbare</strain>
    </source>
</reference>
<evidence type="ECO:0000256" key="1">
    <source>
        <dbReference type="SAM" id="MobiDB-lite"/>
    </source>
</evidence>
<evidence type="ECO:0000313" key="2">
    <source>
        <dbReference type="EMBL" id="BAT17122.1"/>
    </source>
</evidence>
<dbReference type="EMBL" id="AP014968">
    <property type="protein sequence ID" value="BAT17122.1"/>
    <property type="molecule type" value="Genomic_DNA"/>
</dbReference>
<dbReference type="Proteomes" id="UP000059680">
    <property type="component" value="Chromosome 12"/>
</dbReference>
<dbReference type="InParanoid" id="A0A0N7KU11"/>
<sequence length="80" mass="9151">MEKPEALGEPHHCRWLAVKGKPEHVGEERDSGGTKPVMEPMMSVEEKPVACRPSETLHQVLRWWPAVRPSQKPHYDDGEQ</sequence>
<keyword evidence="3" id="KW-1185">Reference proteome</keyword>
<evidence type="ECO:0000313" key="3">
    <source>
        <dbReference type="Proteomes" id="UP000059680"/>
    </source>
</evidence>
<proteinExistence type="predicted"/>